<accession>A0A2P2P5T2</accession>
<proteinExistence type="predicted"/>
<reference evidence="1" key="1">
    <citation type="submission" date="2018-02" db="EMBL/GenBank/DDBJ databases">
        <title>Rhizophora mucronata_Transcriptome.</title>
        <authorList>
            <person name="Meera S.P."/>
            <person name="Sreeshan A."/>
            <person name="Augustine A."/>
        </authorList>
    </citation>
    <scope>NUCLEOTIDE SEQUENCE</scope>
    <source>
        <tissue evidence="1">Leaf</tissue>
    </source>
</reference>
<dbReference type="AlphaFoldDB" id="A0A2P2P5T2"/>
<name>A0A2P2P5T2_RHIMU</name>
<dbReference type="EMBL" id="GGEC01069618">
    <property type="protein sequence ID" value="MBX50102.1"/>
    <property type="molecule type" value="Transcribed_RNA"/>
</dbReference>
<protein>
    <submittedName>
        <fullName evidence="1">Uncharacterized protein</fullName>
    </submittedName>
</protein>
<evidence type="ECO:0000313" key="1">
    <source>
        <dbReference type="EMBL" id="MBX50102.1"/>
    </source>
</evidence>
<sequence>MLEISPALSVTWMLSKFSELFETKSMKIFDTQKARSL</sequence>
<organism evidence="1">
    <name type="scientific">Rhizophora mucronata</name>
    <name type="common">Asiatic mangrove</name>
    <dbReference type="NCBI Taxonomy" id="61149"/>
    <lineage>
        <taxon>Eukaryota</taxon>
        <taxon>Viridiplantae</taxon>
        <taxon>Streptophyta</taxon>
        <taxon>Embryophyta</taxon>
        <taxon>Tracheophyta</taxon>
        <taxon>Spermatophyta</taxon>
        <taxon>Magnoliopsida</taxon>
        <taxon>eudicotyledons</taxon>
        <taxon>Gunneridae</taxon>
        <taxon>Pentapetalae</taxon>
        <taxon>rosids</taxon>
        <taxon>fabids</taxon>
        <taxon>Malpighiales</taxon>
        <taxon>Rhizophoraceae</taxon>
        <taxon>Rhizophora</taxon>
    </lineage>
</organism>